<organism evidence="3 4">
    <name type="scientific">Protopolystoma xenopodis</name>
    <dbReference type="NCBI Taxonomy" id="117903"/>
    <lineage>
        <taxon>Eukaryota</taxon>
        <taxon>Metazoa</taxon>
        <taxon>Spiralia</taxon>
        <taxon>Lophotrochozoa</taxon>
        <taxon>Platyhelminthes</taxon>
        <taxon>Monogenea</taxon>
        <taxon>Polyopisthocotylea</taxon>
        <taxon>Polystomatidea</taxon>
        <taxon>Polystomatidae</taxon>
        <taxon>Protopolystoma</taxon>
    </lineage>
</organism>
<evidence type="ECO:0000313" key="3">
    <source>
        <dbReference type="EMBL" id="VEL30178.1"/>
    </source>
</evidence>
<sequence>MIGLSNAATCALLEEVLSESQPRKSGSIPLPVQSDGDAHPSASSHSSSSSNTSSSPLHFIQLIDALYTEFTRLARLYGCASSSPDTFRNSGSAGGCGVAVRAGGGPSGACLDDWLCMSGYPDARLDHARSCVDLGLAMQRYCRLVGLLFASPCPAKHVPWWYAKLFHLQVD</sequence>
<dbReference type="OrthoDB" id="6269902at2759"/>
<gene>
    <name evidence="3" type="ORF">PXEA_LOCUS23618</name>
</gene>
<keyword evidence="1" id="KW-0456">Lyase</keyword>
<dbReference type="InterPro" id="IPR029787">
    <property type="entry name" value="Nucleotide_cyclase"/>
</dbReference>
<accession>A0A448X7V0</accession>
<dbReference type="Proteomes" id="UP000784294">
    <property type="component" value="Unassembled WGS sequence"/>
</dbReference>
<dbReference type="EMBL" id="CAAALY010110129">
    <property type="protein sequence ID" value="VEL30178.1"/>
    <property type="molecule type" value="Genomic_DNA"/>
</dbReference>
<dbReference type="GO" id="GO:0016829">
    <property type="term" value="F:lyase activity"/>
    <property type="evidence" value="ECO:0007669"/>
    <property type="project" value="UniProtKB-KW"/>
</dbReference>
<proteinExistence type="predicted"/>
<dbReference type="Gene3D" id="3.30.70.1230">
    <property type="entry name" value="Nucleotide cyclase"/>
    <property type="match status" value="1"/>
</dbReference>
<name>A0A448X7V0_9PLAT</name>
<dbReference type="AlphaFoldDB" id="A0A448X7V0"/>
<evidence type="ECO:0000256" key="1">
    <source>
        <dbReference type="ARBA" id="ARBA00023239"/>
    </source>
</evidence>
<keyword evidence="4" id="KW-1185">Reference proteome</keyword>
<reference evidence="3" key="1">
    <citation type="submission" date="2018-11" db="EMBL/GenBank/DDBJ databases">
        <authorList>
            <consortium name="Pathogen Informatics"/>
        </authorList>
    </citation>
    <scope>NUCLEOTIDE SEQUENCE</scope>
</reference>
<comment type="caution">
    <text evidence="3">The sequence shown here is derived from an EMBL/GenBank/DDBJ whole genome shotgun (WGS) entry which is preliminary data.</text>
</comment>
<evidence type="ECO:0000313" key="4">
    <source>
        <dbReference type="Proteomes" id="UP000784294"/>
    </source>
</evidence>
<evidence type="ECO:0000256" key="2">
    <source>
        <dbReference type="SAM" id="MobiDB-lite"/>
    </source>
</evidence>
<feature type="compositionally biased region" description="Low complexity" evidence="2">
    <location>
        <begin position="41"/>
        <end position="55"/>
    </location>
</feature>
<feature type="region of interest" description="Disordered" evidence="2">
    <location>
        <begin position="22"/>
        <end position="55"/>
    </location>
</feature>
<protein>
    <submittedName>
        <fullName evidence="3">Uncharacterized protein</fullName>
    </submittedName>
</protein>